<dbReference type="KEGG" id="saqi:AXG55_01525"/>
<sequence>MINVAIIDDEDFYHNIWKHSLSKDCQLFSYNDPDEFIDNNLNNLNKFEYIITDIMYGNMNILNINFSKLIRKNKFNKDIILCSNYKQNEDELEKFHYYDLILEKDRRYSLSEIKKRLDHNRINWRGRLQSFNDNIIL</sequence>
<dbReference type="SUPFAM" id="SSF52172">
    <property type="entry name" value="CheY-like"/>
    <property type="match status" value="1"/>
</dbReference>
<gene>
    <name evidence="1" type="ORF">AXG55_01525</name>
</gene>
<dbReference type="AlphaFoldDB" id="A0A1L4CXK9"/>
<dbReference type="Gene3D" id="3.40.50.2300">
    <property type="match status" value="1"/>
</dbReference>
<name>A0A1L4CXK9_9BACT</name>
<dbReference type="RefSeq" id="WP_148696386.1">
    <property type="nucleotide sequence ID" value="NZ_CP017834.1"/>
</dbReference>
<organism evidence="1 2">
    <name type="scientific">Silvanigrella aquatica</name>
    <dbReference type="NCBI Taxonomy" id="1915309"/>
    <lineage>
        <taxon>Bacteria</taxon>
        <taxon>Pseudomonadati</taxon>
        <taxon>Bdellovibrionota</taxon>
        <taxon>Oligoflexia</taxon>
        <taxon>Silvanigrellales</taxon>
        <taxon>Silvanigrellaceae</taxon>
        <taxon>Silvanigrella</taxon>
    </lineage>
</organism>
<accession>A0A1L4CXK9</accession>
<proteinExistence type="predicted"/>
<evidence type="ECO:0008006" key="3">
    <source>
        <dbReference type="Google" id="ProtNLM"/>
    </source>
</evidence>
<dbReference type="Proteomes" id="UP000184731">
    <property type="component" value="Chromosome"/>
</dbReference>
<evidence type="ECO:0000313" key="2">
    <source>
        <dbReference type="Proteomes" id="UP000184731"/>
    </source>
</evidence>
<protein>
    <recommendedName>
        <fullName evidence="3">Response regulatory domain-containing protein</fullName>
    </recommendedName>
</protein>
<evidence type="ECO:0000313" key="1">
    <source>
        <dbReference type="EMBL" id="APJ02678.1"/>
    </source>
</evidence>
<reference evidence="1 2" key="1">
    <citation type="submission" date="2016-10" db="EMBL/GenBank/DDBJ databases">
        <title>Silvanigrella aquatica sp. nov., isolated from a freshwater lake located in the Black Forest, Germany, description of Silvanigrellaceae fam. nov., Silvanigrellales ord. nov., reclassification of the order Bdellovibrionales in the class Oligoflexia, reclassification of the families Bacteriovoracaceae and Halobacteriovoraceae in the new order Bacteriovoracales ord. nov., and reclassification of the family Pseudobacteriovoracaceae in the order Oligoflexiales.</title>
        <authorList>
            <person name="Hahn M.W."/>
            <person name="Schmidt J."/>
            <person name="Koll U."/>
            <person name="Rohde M."/>
            <person name="Verbag S."/>
            <person name="Pitt A."/>
            <person name="Nakai R."/>
            <person name="Naganuma T."/>
            <person name="Lang E."/>
        </authorList>
    </citation>
    <scope>NUCLEOTIDE SEQUENCE [LARGE SCALE GENOMIC DNA]</scope>
    <source>
        <strain evidence="1 2">MWH-Nonnen-W8red</strain>
    </source>
</reference>
<dbReference type="OrthoDB" id="9838848at2"/>
<dbReference type="InterPro" id="IPR011006">
    <property type="entry name" value="CheY-like_superfamily"/>
</dbReference>
<keyword evidence="2" id="KW-1185">Reference proteome</keyword>
<dbReference type="EMBL" id="CP017834">
    <property type="protein sequence ID" value="APJ02678.1"/>
    <property type="molecule type" value="Genomic_DNA"/>
</dbReference>